<keyword evidence="1" id="KW-1133">Transmembrane helix</keyword>
<accession>A0A2I0BVD1</accession>
<evidence type="ECO:0000256" key="1">
    <source>
        <dbReference type="SAM" id="Phobius"/>
    </source>
</evidence>
<comment type="caution">
    <text evidence="3">The sequence shown here is derived from an EMBL/GenBank/DDBJ whole genome shotgun (WGS) entry which is preliminary data.</text>
</comment>
<keyword evidence="1" id="KW-0812">Transmembrane</keyword>
<evidence type="ECO:0000313" key="3">
    <source>
        <dbReference type="EMBL" id="PKC46444.1"/>
    </source>
</evidence>
<dbReference type="EMBL" id="NYMT01000009">
    <property type="protein sequence ID" value="PKC46444.1"/>
    <property type="molecule type" value="Genomic_DNA"/>
</dbReference>
<dbReference type="SMR" id="A0A2I0BVD1"/>
<reference evidence="3 4" key="1">
    <citation type="submission" date="2017-11" db="EMBL/GenBank/DDBJ databases">
        <title>Plasmodium falciparum NF54 genome assembly.</title>
        <authorList>
            <person name="Bryant J.M."/>
            <person name="Baumgarten S."/>
            <person name="Scheidig-Benatar C."/>
            <person name="Scherf A."/>
        </authorList>
    </citation>
    <scope>NUCLEOTIDE SEQUENCE [LARGE SCALE GENOMIC DNA]</scope>
    <source>
        <strain evidence="3">NF54</strain>
    </source>
</reference>
<evidence type="ECO:0000313" key="5">
    <source>
        <dbReference type="Proteomes" id="UP000754359"/>
    </source>
</evidence>
<protein>
    <submittedName>
        <fullName evidence="3">Rifin</fullName>
    </submittedName>
</protein>
<dbReference type="EMBL" id="QFXU01000004">
    <property type="protein sequence ID" value="KAF4331282.1"/>
    <property type="molecule type" value="Genomic_DNA"/>
</dbReference>
<organism evidence="3 4">
    <name type="scientific">Plasmodium falciparum (isolate NF54)</name>
    <dbReference type="NCBI Taxonomy" id="5843"/>
    <lineage>
        <taxon>Eukaryota</taxon>
        <taxon>Sar</taxon>
        <taxon>Alveolata</taxon>
        <taxon>Apicomplexa</taxon>
        <taxon>Aconoidasida</taxon>
        <taxon>Haemosporida</taxon>
        <taxon>Plasmodiidae</taxon>
        <taxon>Plasmodium</taxon>
        <taxon>Plasmodium (Laverania)</taxon>
    </lineage>
</organism>
<feature type="transmembrane region" description="Helical" evidence="1">
    <location>
        <begin position="289"/>
        <end position="310"/>
    </location>
</feature>
<dbReference type="VEuPathDB" id="PlasmoDB:PfNF54_020027100"/>
<dbReference type="InterPro" id="IPR006373">
    <property type="entry name" value="VSA_Rifin"/>
</dbReference>
<keyword evidence="1" id="KW-0472">Membrane</keyword>
<evidence type="ECO:0000313" key="2">
    <source>
        <dbReference type="EMBL" id="KAF4331282.1"/>
    </source>
</evidence>
<sequence length="330" mass="37481">MKDHYINILLFALPLNILVYNQRNYYITRTPKATTRTLCECELYAPATYDDDPQMKEVMDNFNRQTQQRFHEYDERMKTTRQKCKDQFDKEIQKIILKDKLEKELMDKFATLQTDIQNDAIPTCICEKSLADKVEKTCLRCGSVFGGGITPGWGLISGLGYVGWTNYITEIAIQKGIEAGVKAGIQELKGFAGLSRLINFSEIKNLINHTNYFKEMTYVSFLQDANKTHCSARPTSKEIFCNFVSHNGESALSKRAAGIADYAADMAKITEEGVLEEGASATSSLTTAIIASIIAIVVIILIMIIIYLVLRYLRKKKMKKKLEYIKLLKE</sequence>
<reference evidence="2 5" key="2">
    <citation type="submission" date="2018-05" db="EMBL/GenBank/DDBJ databases">
        <title>Genome assembly of Plasmodium falciparum NF54 DiCre.</title>
        <authorList>
            <person name="Baumgarten S."/>
            <person name="Treeck M."/>
            <person name="Scherf A."/>
        </authorList>
    </citation>
    <scope>NUCLEOTIDE SEQUENCE [LARGE SCALE GENOMIC DNA]</scope>
    <source>
        <strain evidence="2">NF54</strain>
    </source>
</reference>
<proteinExistence type="predicted"/>
<dbReference type="Pfam" id="PF02009">
    <property type="entry name" value="RIFIN"/>
    <property type="match status" value="1"/>
</dbReference>
<name>A0A2I0BVD1_PLAFO</name>
<dbReference type="Proteomes" id="UP000232684">
    <property type="component" value="Unassembled WGS sequence"/>
</dbReference>
<dbReference type="NCBIfam" id="TIGR01477">
    <property type="entry name" value="RIFIN"/>
    <property type="match status" value="1"/>
</dbReference>
<evidence type="ECO:0000313" key="4">
    <source>
        <dbReference type="Proteomes" id="UP000232684"/>
    </source>
</evidence>
<dbReference type="AlphaFoldDB" id="A0A2I0BVD1"/>
<dbReference type="Proteomes" id="UP000754359">
    <property type="component" value="Unassembled WGS sequence"/>
</dbReference>
<gene>
    <name evidence="3" type="ORF">CK202_3235</name>
    <name evidence="2" type="ORF">CYL21_0320</name>
</gene>